<name>A0A2U8FNZ7_9BURK</name>
<accession>A0A2U8FNZ7</accession>
<proteinExistence type="predicted"/>
<dbReference type="NCBIfam" id="NF033233">
    <property type="entry name" value="twin_helix"/>
    <property type="match status" value="1"/>
</dbReference>
<feature type="transmembrane region" description="Helical" evidence="1">
    <location>
        <begin position="42"/>
        <end position="59"/>
    </location>
</feature>
<evidence type="ECO:0000313" key="2">
    <source>
        <dbReference type="EMBL" id="AWI52781.1"/>
    </source>
</evidence>
<dbReference type="AlphaFoldDB" id="A0A2U8FNZ7"/>
<dbReference type="RefSeq" id="WP_109035188.1">
    <property type="nucleotide sequence ID" value="NZ_CP029210.1"/>
</dbReference>
<protein>
    <submittedName>
        <fullName evidence="2">Twin transmembrane helix small protein</fullName>
    </submittedName>
</protein>
<evidence type="ECO:0000256" key="1">
    <source>
        <dbReference type="SAM" id="Phobius"/>
    </source>
</evidence>
<dbReference type="KEGG" id="aon:DEH84_04615"/>
<reference evidence="2 3" key="1">
    <citation type="submission" date="2018-05" db="EMBL/GenBank/DDBJ databases">
        <title>complete genome sequence of Aquabacterium olei NBRC 110486.</title>
        <authorList>
            <person name="Tang B."/>
            <person name="Chang J."/>
            <person name="Zhang L."/>
            <person name="Yang H."/>
        </authorList>
    </citation>
    <scope>NUCLEOTIDE SEQUENCE [LARGE SCALE GENOMIC DNA]</scope>
    <source>
        <strain evidence="2 3">NBRC 110486</strain>
    </source>
</reference>
<dbReference type="Pfam" id="PF11137">
    <property type="entry name" value="DUF2909"/>
    <property type="match status" value="1"/>
</dbReference>
<dbReference type="InterPro" id="IPR021313">
    <property type="entry name" value="DUF2909"/>
</dbReference>
<keyword evidence="1 2" id="KW-0812">Transmembrane</keyword>
<dbReference type="OrthoDB" id="8687573at2"/>
<keyword evidence="1" id="KW-0472">Membrane</keyword>
<organism evidence="2 3">
    <name type="scientific">Aquabacterium olei</name>
    <dbReference type="NCBI Taxonomy" id="1296669"/>
    <lineage>
        <taxon>Bacteria</taxon>
        <taxon>Pseudomonadati</taxon>
        <taxon>Pseudomonadota</taxon>
        <taxon>Betaproteobacteria</taxon>
        <taxon>Burkholderiales</taxon>
        <taxon>Aquabacterium</taxon>
    </lineage>
</organism>
<dbReference type="EMBL" id="CP029210">
    <property type="protein sequence ID" value="AWI52781.1"/>
    <property type="molecule type" value="Genomic_DNA"/>
</dbReference>
<gene>
    <name evidence="2" type="ORF">DEH84_04615</name>
</gene>
<sequence length="73" mass="7960">MKIVFVIALVAIIVALFAAGRAMLRDGRDGEPKSNRMVRALALRVGLSIALFVFILVSYKMGWIQPTGIPMGQ</sequence>
<evidence type="ECO:0000313" key="3">
    <source>
        <dbReference type="Proteomes" id="UP000244892"/>
    </source>
</evidence>
<keyword evidence="1" id="KW-1133">Transmembrane helix</keyword>
<keyword evidence="3" id="KW-1185">Reference proteome</keyword>
<dbReference type="Proteomes" id="UP000244892">
    <property type="component" value="Chromosome"/>
</dbReference>